<dbReference type="EMBL" id="FRCX01000006">
    <property type="protein sequence ID" value="SHN27444.1"/>
    <property type="molecule type" value="Genomic_DNA"/>
</dbReference>
<dbReference type="Gene3D" id="3.40.630.10">
    <property type="entry name" value="Zn peptidases"/>
    <property type="match status" value="1"/>
</dbReference>
<name>A0A1M7Q9Y8_9BURK</name>
<evidence type="ECO:0000256" key="4">
    <source>
        <dbReference type="ARBA" id="ARBA00022833"/>
    </source>
</evidence>
<dbReference type="STRING" id="551987.SAMN05192549_106409"/>
<keyword evidence="2" id="KW-0479">Metal-binding</keyword>
<dbReference type="InterPro" id="IPR053138">
    <property type="entry name" value="N-alpha-Ac-DABA_deacetylase"/>
</dbReference>
<comment type="cofactor">
    <cofactor evidence="1">
        <name>Zn(2+)</name>
        <dbReference type="ChEBI" id="CHEBI:29105"/>
    </cofactor>
</comment>
<dbReference type="Pfam" id="PF24827">
    <property type="entry name" value="AstE_AspA_cat"/>
    <property type="match status" value="1"/>
</dbReference>
<sequence>MQVHQHPLSGPHANAAYTLTSFHFGTPGSGKKVYIQGSLHADEVPGMLVSQFLRKELTALEAAGKISGEIILVPAANPIGLAQAIHGAAFGRFDLTTGVNFNRAYKHVAGDLKKSLAGKLGADAAGNVALIREHARASIAAWQPATDAETLKKTLMTLAIDADIVLDLHCDNEAVLHIYAGTPLAEGIAPLSAIMGSHATLLAYEAGGEPFDEACSRLWWDLDKHFEHQFPIPAACLSTTVELRGEMEVSYDLARKDAAGLLQFLTLQGLLHADDATAQAAAAVLPEPLCAATPLEGVEPLYAPHAGILVYTRELGARVVAGDAIADLIDPVSGDTTVVRATVDGVFFARSAHRHVIRGMNVGKVASAKAYREGDLLSA</sequence>
<dbReference type="CDD" id="cd06250">
    <property type="entry name" value="M14_PaAOTO_like"/>
    <property type="match status" value="1"/>
</dbReference>
<gene>
    <name evidence="6" type="ORF">SAMN05192549_106409</name>
</gene>
<dbReference type="Proteomes" id="UP000184339">
    <property type="component" value="Unassembled WGS sequence"/>
</dbReference>
<dbReference type="AlphaFoldDB" id="A0A1M7Q9Y8"/>
<protein>
    <recommendedName>
        <fullName evidence="5">Succinylglutamate desuccinylase/Aspartoacylase catalytic domain-containing protein</fullName>
    </recommendedName>
</protein>
<reference evidence="7" key="1">
    <citation type="submission" date="2016-11" db="EMBL/GenBank/DDBJ databases">
        <authorList>
            <person name="Varghese N."/>
            <person name="Submissions S."/>
        </authorList>
    </citation>
    <scope>NUCLEOTIDE SEQUENCE [LARGE SCALE GENOMIC DNA]</scope>
    <source>
        <strain evidence="7">Sac-22</strain>
    </source>
</reference>
<proteinExistence type="predicted"/>
<organism evidence="6 7">
    <name type="scientific">Duganella sacchari</name>
    <dbReference type="NCBI Taxonomy" id="551987"/>
    <lineage>
        <taxon>Bacteria</taxon>
        <taxon>Pseudomonadati</taxon>
        <taxon>Pseudomonadota</taxon>
        <taxon>Betaproteobacteria</taxon>
        <taxon>Burkholderiales</taxon>
        <taxon>Oxalobacteraceae</taxon>
        <taxon>Telluria group</taxon>
        <taxon>Duganella</taxon>
    </lineage>
</organism>
<dbReference type="GO" id="GO:0016788">
    <property type="term" value="F:hydrolase activity, acting on ester bonds"/>
    <property type="evidence" value="ECO:0007669"/>
    <property type="project" value="InterPro"/>
</dbReference>
<accession>A0A1M7Q9Y8</accession>
<dbReference type="PANTHER" id="PTHR37326">
    <property type="entry name" value="BLL3975 PROTEIN"/>
    <property type="match status" value="1"/>
</dbReference>
<dbReference type="OrthoDB" id="527673at2"/>
<dbReference type="PANTHER" id="PTHR37326:SF1">
    <property type="entry name" value="BLL3975 PROTEIN"/>
    <property type="match status" value="1"/>
</dbReference>
<keyword evidence="3" id="KW-0378">Hydrolase</keyword>
<evidence type="ECO:0000256" key="2">
    <source>
        <dbReference type="ARBA" id="ARBA00022723"/>
    </source>
</evidence>
<evidence type="ECO:0000259" key="5">
    <source>
        <dbReference type="Pfam" id="PF24827"/>
    </source>
</evidence>
<evidence type="ECO:0000256" key="3">
    <source>
        <dbReference type="ARBA" id="ARBA00022801"/>
    </source>
</evidence>
<dbReference type="SUPFAM" id="SSF53187">
    <property type="entry name" value="Zn-dependent exopeptidases"/>
    <property type="match status" value="1"/>
</dbReference>
<dbReference type="GO" id="GO:0046872">
    <property type="term" value="F:metal ion binding"/>
    <property type="evidence" value="ECO:0007669"/>
    <property type="project" value="UniProtKB-KW"/>
</dbReference>
<keyword evidence="7" id="KW-1185">Reference proteome</keyword>
<evidence type="ECO:0000313" key="6">
    <source>
        <dbReference type="EMBL" id="SHN27444.1"/>
    </source>
</evidence>
<keyword evidence="4" id="KW-0862">Zinc</keyword>
<dbReference type="RefSeq" id="WP_072786126.1">
    <property type="nucleotide sequence ID" value="NZ_FRCX01000006.1"/>
</dbReference>
<evidence type="ECO:0000313" key="7">
    <source>
        <dbReference type="Proteomes" id="UP000184339"/>
    </source>
</evidence>
<feature type="domain" description="Succinylglutamate desuccinylase/Aspartoacylase catalytic" evidence="5">
    <location>
        <begin position="30"/>
        <end position="107"/>
    </location>
</feature>
<evidence type="ECO:0000256" key="1">
    <source>
        <dbReference type="ARBA" id="ARBA00001947"/>
    </source>
</evidence>
<dbReference type="InterPro" id="IPR055438">
    <property type="entry name" value="AstE_AspA_cat"/>
</dbReference>